<accession>A0A147B7H3</accession>
<dbReference type="EMBL" id="GEIB01001559">
    <property type="protein sequence ID" value="JAR86730.1"/>
    <property type="molecule type" value="Transcribed_RNA"/>
</dbReference>
<name>A0A147B7H3_9ACAR</name>
<reference evidence="1" key="1">
    <citation type="submission" date="2016-03" db="EMBL/GenBank/DDBJ databases">
        <title>Gut transcriptome analysis on engorged females of Ornithodoros mimon (Acari: Argasidae) and phylogenetic inferences of soft ticks.</title>
        <authorList>
            <person name="Landulfo G.A."/>
            <person name="Giovanni D."/>
            <person name="Carvalho E."/>
            <person name="Junqueira-de-Azevedo I."/>
            <person name="Patane J."/>
            <person name="Mendoca R."/>
            <person name="Barros-Battesti D."/>
        </authorList>
    </citation>
    <scope>NUCLEOTIDE SEQUENCE</scope>
    <source>
        <strain evidence="1">Females</strain>
        <tissue evidence="1">Gut</tissue>
    </source>
</reference>
<dbReference type="AlphaFoldDB" id="A0A147B7H3"/>
<feature type="non-terminal residue" evidence="1">
    <location>
        <position position="1"/>
    </location>
</feature>
<proteinExistence type="predicted"/>
<organism evidence="1">
    <name type="scientific">Alectorobius mimon</name>
    <dbReference type="NCBI Taxonomy" id="360319"/>
    <lineage>
        <taxon>Eukaryota</taxon>
        <taxon>Metazoa</taxon>
        <taxon>Ecdysozoa</taxon>
        <taxon>Arthropoda</taxon>
        <taxon>Chelicerata</taxon>
        <taxon>Arachnida</taxon>
        <taxon>Acari</taxon>
        <taxon>Parasitiformes</taxon>
        <taxon>Ixodida</taxon>
        <taxon>Ixodoidea</taxon>
        <taxon>Argasidae</taxon>
        <taxon>Ornithodorinae</taxon>
        <taxon>Alectorobius</taxon>
    </lineage>
</organism>
<feature type="non-terminal residue" evidence="1">
    <location>
        <position position="174"/>
    </location>
</feature>
<evidence type="ECO:0000313" key="1">
    <source>
        <dbReference type="EMBL" id="JAR86730.1"/>
    </source>
</evidence>
<protein>
    <submittedName>
        <fullName evidence="1">Cchc type zinc finger protein cg3800 like</fullName>
    </submittedName>
</protein>
<sequence length="174" mass="19722">LFWGLKMKTSWDEDVAKTSKLASNLASTASLRIRAICGLAGRMCSMFSLVRNIRGRCDPPCRTCNKTCGCLRRRILRCHLLWNRGIRHGCCRIRRRTSGRNLHRNHGPGRRRLHSCCVVVLLRGIPGRNGRACGIGNIPSYSSSWFFGRNVEVVLVVVDVDDVCVWPRSNRTKE</sequence>